<accession>A0A017HQ67</accession>
<organism evidence="1 2">
    <name type="scientific">Rubellimicrobium mesophilum DSM 19309</name>
    <dbReference type="NCBI Taxonomy" id="442562"/>
    <lineage>
        <taxon>Bacteria</taxon>
        <taxon>Pseudomonadati</taxon>
        <taxon>Pseudomonadota</taxon>
        <taxon>Alphaproteobacteria</taxon>
        <taxon>Rhodobacterales</taxon>
        <taxon>Roseobacteraceae</taxon>
        <taxon>Rubellimicrobium</taxon>
    </lineage>
</organism>
<dbReference type="EMBL" id="AOSK01000050">
    <property type="protein sequence ID" value="EYD76318.1"/>
    <property type="molecule type" value="Genomic_DNA"/>
</dbReference>
<protein>
    <submittedName>
        <fullName evidence="1">Uncharacterized protein</fullName>
    </submittedName>
</protein>
<comment type="caution">
    <text evidence="1">The sequence shown here is derived from an EMBL/GenBank/DDBJ whole genome shotgun (WGS) entry which is preliminary data.</text>
</comment>
<dbReference type="AlphaFoldDB" id="A0A017HQ67"/>
<gene>
    <name evidence="1" type="ORF">Rumeso_02076</name>
</gene>
<evidence type="ECO:0000313" key="2">
    <source>
        <dbReference type="Proteomes" id="UP000019666"/>
    </source>
</evidence>
<keyword evidence="2" id="KW-1185">Reference proteome</keyword>
<dbReference type="Proteomes" id="UP000019666">
    <property type="component" value="Unassembled WGS sequence"/>
</dbReference>
<evidence type="ECO:0000313" key="1">
    <source>
        <dbReference type="EMBL" id="EYD76318.1"/>
    </source>
</evidence>
<reference evidence="1 2" key="1">
    <citation type="submission" date="2013-02" db="EMBL/GenBank/DDBJ databases">
        <authorList>
            <person name="Fiebig A."/>
            <person name="Goeker M."/>
            <person name="Klenk H.-P.P."/>
        </authorList>
    </citation>
    <scope>NUCLEOTIDE SEQUENCE [LARGE SCALE GENOMIC DNA]</scope>
    <source>
        <strain evidence="1 2">DSM 19309</strain>
    </source>
</reference>
<sequence>MRYLGLLIGAHLLLTLPALAEERSEVMLDLMARVPTAALVPVPGEAAQVRFGDQAAARAAMASVPLAADVEARLAPFVRVDSGSMSPSEHRSAESEMAGLVGFGEDDIEATLTYGLPPNTTMLLRLDTDAAAQVAPTLLANGYHEAEQDGVVALIRGDVDCQQNLATRNPADPFGGRFGRSSRVVVDETVVTQTCNWPTLLEALGQRGAYGHPDLAVMGQVIDQPEWGDVTLLQATTLFHQLDLGPVGSGGPPPWQVGLMADLSSATETVTLVMFSYRNRGDAEAAAARIADGWDQPGTGSPLDAMVDAALSGADAIEIAGAAEAPPAAPSLAEITGAAAETGVAGEGPFIAWVALRRPAEATQAWPVNPAYSALLQAMFNRQLALLGLRDLALWQAGARSQAVL</sequence>
<proteinExistence type="predicted"/>
<name>A0A017HQ67_9RHOB</name>
<dbReference type="OrthoDB" id="7757523at2"/>
<dbReference type="RefSeq" id="WP_037281502.1">
    <property type="nucleotide sequence ID" value="NZ_KK088590.1"/>
</dbReference>
<dbReference type="HOGENOM" id="CLU_679497_0_0_5"/>